<evidence type="ECO:0000313" key="4">
    <source>
        <dbReference type="Proteomes" id="UP001058860"/>
    </source>
</evidence>
<dbReference type="PANTHER" id="PTHR46268:SF6">
    <property type="entry name" value="UNIVERSAL STRESS PROTEIN UP12"/>
    <property type="match status" value="1"/>
</dbReference>
<dbReference type="InterPro" id="IPR006016">
    <property type="entry name" value="UspA"/>
</dbReference>
<keyword evidence="4" id="KW-1185">Reference proteome</keyword>
<reference evidence="4" key="1">
    <citation type="submission" date="2021-11" db="EMBL/GenBank/DDBJ databases">
        <title>Cultivation dependent microbiological survey of springs from the worlds oldest radium mine currently devoted to the extraction of radon-saturated water.</title>
        <authorList>
            <person name="Kapinusova G."/>
            <person name="Smrhova T."/>
            <person name="Strejcek M."/>
            <person name="Suman J."/>
            <person name="Jani K."/>
            <person name="Pajer P."/>
            <person name="Uhlik O."/>
        </authorList>
    </citation>
    <scope>NUCLEOTIDE SEQUENCE [LARGE SCALE GENOMIC DNA]</scope>
    <source>
        <strain evidence="4">J379</strain>
    </source>
</reference>
<dbReference type="RefSeq" id="WP_353863212.1">
    <property type="nucleotide sequence ID" value="NZ_CP088295.1"/>
</dbReference>
<dbReference type="SUPFAM" id="SSF52402">
    <property type="entry name" value="Adenine nucleotide alpha hydrolases-like"/>
    <property type="match status" value="2"/>
</dbReference>
<dbReference type="Proteomes" id="UP001058860">
    <property type="component" value="Chromosome"/>
</dbReference>
<dbReference type="Gene3D" id="3.40.50.12370">
    <property type="match status" value="1"/>
</dbReference>
<comment type="similarity">
    <text evidence="1">Belongs to the universal stress protein A family.</text>
</comment>
<name>A0ABY5PDJ3_9ACTN</name>
<feature type="domain" description="UspA" evidence="2">
    <location>
        <begin position="136"/>
        <end position="267"/>
    </location>
</feature>
<proteinExistence type="inferred from homology"/>
<evidence type="ECO:0000259" key="2">
    <source>
        <dbReference type="Pfam" id="PF00582"/>
    </source>
</evidence>
<dbReference type="Pfam" id="PF00582">
    <property type="entry name" value="Usp"/>
    <property type="match status" value="2"/>
</dbReference>
<dbReference type="PRINTS" id="PR01438">
    <property type="entry name" value="UNVRSLSTRESS"/>
</dbReference>
<gene>
    <name evidence="3" type="ORF">LRS13_18645</name>
</gene>
<dbReference type="CDD" id="cd00293">
    <property type="entry name" value="USP-like"/>
    <property type="match status" value="1"/>
</dbReference>
<sequence length="278" mass="28005">MNAGAPGAAPTFLVGIDGSEQALAAARFTAALAEARGGSVMLAAVHPEDVPSDAARLGVDGVDLPAARRAVHAASSPGRGLHELAEREQAAMVAVGVPDRYGVGRLKPGGVAELLLHGSGRPVLVVGSDLPEDGVRTVGVAHAGDVEGDEALAAGAALAHDLGADLRLVSVVEPGPAGLSAPDELREGRRMEREQHLAGLAHQHAGRVRPASRAVVAHPGPALVREGDDVDLLVLGSRGYGPPGSVLLGSVSRRVVAHARCPVLVVPRAAAKSQVAVA</sequence>
<evidence type="ECO:0000256" key="1">
    <source>
        <dbReference type="ARBA" id="ARBA00008791"/>
    </source>
</evidence>
<dbReference type="PANTHER" id="PTHR46268">
    <property type="entry name" value="STRESS RESPONSE PROTEIN NHAX"/>
    <property type="match status" value="1"/>
</dbReference>
<accession>A0ABY5PDJ3</accession>
<dbReference type="EMBL" id="CP088295">
    <property type="protein sequence ID" value="UUY02688.1"/>
    <property type="molecule type" value="Genomic_DNA"/>
</dbReference>
<evidence type="ECO:0000313" key="3">
    <source>
        <dbReference type="EMBL" id="UUY02688.1"/>
    </source>
</evidence>
<dbReference type="InterPro" id="IPR006015">
    <property type="entry name" value="Universal_stress_UspA"/>
</dbReference>
<protein>
    <submittedName>
        <fullName evidence="3">Universal stress protein</fullName>
    </submittedName>
</protein>
<organism evidence="3 4">
    <name type="scientific">Svornostia abyssi</name>
    <dbReference type="NCBI Taxonomy" id="2898438"/>
    <lineage>
        <taxon>Bacteria</taxon>
        <taxon>Bacillati</taxon>
        <taxon>Actinomycetota</taxon>
        <taxon>Thermoleophilia</taxon>
        <taxon>Solirubrobacterales</taxon>
        <taxon>Baekduiaceae</taxon>
        <taxon>Svornostia</taxon>
    </lineage>
</organism>
<feature type="domain" description="UspA" evidence="2">
    <location>
        <begin position="12"/>
        <end position="55"/>
    </location>
</feature>